<evidence type="ECO:0000259" key="2">
    <source>
        <dbReference type="SMART" id="SM00382"/>
    </source>
</evidence>
<dbReference type="Pfam" id="PF08751">
    <property type="entry name" value="TrwC"/>
    <property type="match status" value="1"/>
</dbReference>
<gene>
    <name evidence="3" type="primary">mobF</name>
    <name evidence="3" type="ORF">SH580_17070</name>
</gene>
<sequence length="956" mass="108309">MRAKPMFDITPIESAEAAKEYYFAGNRADYYSGSKDKPGIWSGKVAEMMGLKGIVKREDFAALCDHINPATGEPLTVRKNKKRRVGYDLCYGPPKSVSVMHALTGDHRIQLALEGAFADTLKQIEKDALTRVRIKGKDINRSTGNLLCAQFTHKNSRPTERDGRVLPDPHLHCHGVVFNVTFDPIEKRWKAAQLGDIKRDANYFQECMHNRLIRRLQKLGYQIQQTGDGWEIAGIPREVIDKFSQRSQDIKRARKGEEELLGKKLSGRQAARLGKRTRKLKKDTEKLSELELKEIWRKRLTPEEFVAVQKCHHSARIQESLIRQYDLESDSQHFAQEGFNYAKNKHFATKSVMDKRQLIAEAIKASYGDAHFETIERISKESDLLTYDEDGRTWCTTKQVREEERYFIKFAREGRTRCEAFANKPDMSLAQGLSDQQTLAYRHVLTSHDQVMGIRGKAGTGKTTMMQRIVKAIEQSGKTVKPFAPSHGAVEVLRSEGFKGSETIQQFLVNEALQAEAQDCVLWIDEAGLLSSKQMAKLASIARRQNCRLILTGDTGQHSGVERGDALRILETHGGLRPAQLDQIFRQKDPTYNDAVKHLANGEIDEAFEKLDILDSIQEITDVDRPKELAVQYISSQLQGRTALVVSPTNREAAEVTKYIRRYMIKKNTLTGISTDYQRLKSLQYNPAELSRAFNYQPGQVVEPHADMGNRQLPIGKRAKVVKVEGKTVWVENHKGEHFPLDLTKSEKFNLYEEKGLFLMRGDKIQIKKSGKARDGSRILNGTIDEVEEIAANGDIRLKGGKILPVDFMHIDHGYCVTSHSSQGRTVDDVYIAESAMSFPAASLEQFYVSCSRGRERLRIFTDDISELKQAISRSCSRKSTHDYDWDVQARLRRQNPSNIQKVSRYSHQWLDNFGKSLAAPTKRTAPESPRPEPTQSAAPSLSLETNPKTSIDIDL</sequence>
<feature type="domain" description="AAA+ ATPase" evidence="2">
    <location>
        <begin position="448"/>
        <end position="585"/>
    </location>
</feature>
<evidence type="ECO:0000313" key="4">
    <source>
        <dbReference type="Proteomes" id="UP001324993"/>
    </source>
</evidence>
<feature type="compositionally biased region" description="Polar residues" evidence="1">
    <location>
        <begin position="934"/>
        <end position="950"/>
    </location>
</feature>
<proteinExistence type="predicted"/>
<keyword evidence="4" id="KW-1185">Reference proteome</keyword>
<feature type="region of interest" description="Disordered" evidence="1">
    <location>
        <begin position="917"/>
        <end position="956"/>
    </location>
</feature>
<dbReference type="RefSeq" id="WP_319832031.1">
    <property type="nucleotide sequence ID" value="NZ_CP138858.1"/>
</dbReference>
<dbReference type="NCBIfam" id="TIGR02686">
    <property type="entry name" value="relax_trwC"/>
    <property type="match status" value="1"/>
</dbReference>
<dbReference type="InterPro" id="IPR027417">
    <property type="entry name" value="P-loop_NTPase"/>
</dbReference>
<dbReference type="Proteomes" id="UP001324993">
    <property type="component" value="Chromosome"/>
</dbReference>
<dbReference type="InterPro" id="IPR014862">
    <property type="entry name" value="TrwC"/>
</dbReference>
<accession>A0ABZ0RJ81</accession>
<dbReference type="SMART" id="SM00382">
    <property type="entry name" value="AAA"/>
    <property type="match status" value="1"/>
</dbReference>
<dbReference type="SUPFAM" id="SSF52540">
    <property type="entry name" value="P-loop containing nucleoside triphosphate hydrolases"/>
    <property type="match status" value="2"/>
</dbReference>
<name>A0ABZ0RJ81_9BACT</name>
<reference evidence="3 4" key="1">
    <citation type="submission" date="2023-11" db="EMBL/GenBank/DDBJ databases">
        <title>Coraliomargarita sp. nov., isolated from marine algae.</title>
        <authorList>
            <person name="Lee J.K."/>
            <person name="Baek J.H."/>
            <person name="Kim J.M."/>
            <person name="Choi D.G."/>
            <person name="Jeon C.O."/>
        </authorList>
    </citation>
    <scope>NUCLEOTIDE SEQUENCE [LARGE SCALE GENOMIC DNA]</scope>
    <source>
        <strain evidence="3 4">J2-16</strain>
    </source>
</reference>
<dbReference type="Gene3D" id="3.40.50.300">
    <property type="entry name" value="P-loop containing nucleotide triphosphate hydrolases"/>
    <property type="match status" value="2"/>
</dbReference>
<dbReference type="Pfam" id="PF13604">
    <property type="entry name" value="AAA_30"/>
    <property type="match status" value="1"/>
</dbReference>
<dbReference type="EMBL" id="CP138858">
    <property type="protein sequence ID" value="WPJ95138.1"/>
    <property type="molecule type" value="Genomic_DNA"/>
</dbReference>
<dbReference type="InterPro" id="IPR003593">
    <property type="entry name" value="AAA+_ATPase"/>
</dbReference>
<evidence type="ECO:0000256" key="1">
    <source>
        <dbReference type="SAM" id="MobiDB-lite"/>
    </source>
</evidence>
<organism evidence="3 4">
    <name type="scientific">Coraliomargarita algicola</name>
    <dbReference type="NCBI Taxonomy" id="3092156"/>
    <lineage>
        <taxon>Bacteria</taxon>
        <taxon>Pseudomonadati</taxon>
        <taxon>Verrucomicrobiota</taxon>
        <taxon>Opitutia</taxon>
        <taxon>Puniceicoccales</taxon>
        <taxon>Coraliomargaritaceae</taxon>
        <taxon>Coraliomargarita</taxon>
    </lineage>
</organism>
<dbReference type="NCBIfam" id="NF041492">
    <property type="entry name" value="MobF"/>
    <property type="match status" value="1"/>
</dbReference>
<evidence type="ECO:0000313" key="3">
    <source>
        <dbReference type="EMBL" id="WPJ95138.1"/>
    </source>
</evidence>
<dbReference type="CDD" id="cd18809">
    <property type="entry name" value="SF1_C_RecD"/>
    <property type="match status" value="1"/>
</dbReference>
<dbReference type="InterPro" id="IPR014059">
    <property type="entry name" value="TraI/TrwC_relax"/>
</dbReference>
<dbReference type="SUPFAM" id="SSF55464">
    <property type="entry name" value="Origin of replication-binding domain, RBD-like"/>
    <property type="match status" value="1"/>
</dbReference>
<protein>
    <submittedName>
        <fullName evidence="3">MobF family relaxase</fullName>
    </submittedName>
</protein>